<protein>
    <submittedName>
        <fullName evidence="1">Addiction module antitoxin RelB</fullName>
    </submittedName>
</protein>
<evidence type="ECO:0000313" key="2">
    <source>
        <dbReference type="Proteomes" id="UP000005289"/>
    </source>
</evidence>
<organism evidence="1 2">
    <name type="scientific">Thioalkalivibrio paradoxus ARh 1</name>
    <dbReference type="NCBI Taxonomy" id="713585"/>
    <lineage>
        <taxon>Bacteria</taxon>
        <taxon>Pseudomonadati</taxon>
        <taxon>Pseudomonadota</taxon>
        <taxon>Gammaproteobacteria</taxon>
        <taxon>Chromatiales</taxon>
        <taxon>Ectothiorhodospiraceae</taxon>
        <taxon>Thioalkalivibrio</taxon>
    </lineage>
</organism>
<accession>W0DKP8</accession>
<keyword evidence="2" id="KW-1185">Reference proteome</keyword>
<dbReference type="KEGG" id="tti:THITH_03375"/>
<dbReference type="InterPro" id="IPR013406">
    <property type="entry name" value="CHP02574_addiction_mod"/>
</dbReference>
<evidence type="ECO:0000313" key="1">
    <source>
        <dbReference type="EMBL" id="AHE97465.1"/>
    </source>
</evidence>
<reference evidence="1 2" key="1">
    <citation type="submission" date="2013-12" db="EMBL/GenBank/DDBJ databases">
        <authorList>
            <consortium name="DOE Joint Genome Institute"/>
            <person name="Muyzer G."/>
            <person name="Huntemann M."/>
            <person name="Han J."/>
            <person name="Chen A."/>
            <person name="Kyrpides N."/>
            <person name="Mavromatis K."/>
            <person name="Markowitz V."/>
            <person name="Palaniappan K."/>
            <person name="Ivanova N."/>
            <person name="Schaumberg A."/>
            <person name="Pati A."/>
            <person name="Liolios K."/>
            <person name="Nordberg H.P."/>
            <person name="Cantor M.N."/>
            <person name="Hua S.X."/>
            <person name="Woyke T."/>
        </authorList>
    </citation>
    <scope>NUCLEOTIDE SEQUENCE [LARGE SCALE GENOMIC DNA]</scope>
    <source>
        <strain evidence="1 2">ARh 1</strain>
    </source>
</reference>
<gene>
    <name evidence="1" type="ORF">THITH_03375</name>
</gene>
<dbReference type="HOGENOM" id="CLU_177580_2_1_6"/>
<dbReference type="Proteomes" id="UP000005289">
    <property type="component" value="Chromosome"/>
</dbReference>
<proteinExistence type="predicted"/>
<name>W0DKP8_9GAMM</name>
<dbReference type="Pfam" id="PF09720">
    <property type="entry name" value="Unstab_antitox"/>
    <property type="match status" value="1"/>
</dbReference>
<sequence>MPASLKSIEEQALTLRAEERARLAESMLASLHSPLAEIDAAWAQEIDERIAAFDRGEIPAYAAEDVFSDARRMSR</sequence>
<dbReference type="AlphaFoldDB" id="W0DKP8"/>
<dbReference type="EMBL" id="CP007029">
    <property type="protein sequence ID" value="AHE97465.1"/>
    <property type="molecule type" value="Genomic_DNA"/>
</dbReference>